<dbReference type="PANTHER" id="PTHR10857">
    <property type="entry name" value="COPINE"/>
    <property type="match status" value="1"/>
</dbReference>
<dbReference type="InterPro" id="IPR037768">
    <property type="entry name" value="C2B_Copine"/>
</dbReference>
<protein>
    <recommendedName>
        <fullName evidence="1">C2 domain-containing protein</fullName>
    </recommendedName>
</protein>
<dbReference type="GO" id="GO:0005886">
    <property type="term" value="C:plasma membrane"/>
    <property type="evidence" value="ECO:0007669"/>
    <property type="project" value="TreeGrafter"/>
</dbReference>
<dbReference type="InterPro" id="IPR000008">
    <property type="entry name" value="C2_dom"/>
</dbReference>
<dbReference type="EMBL" id="JAMZMK010012218">
    <property type="protein sequence ID" value="KAI7724453.1"/>
    <property type="molecule type" value="Genomic_DNA"/>
</dbReference>
<dbReference type="SMART" id="SM00239">
    <property type="entry name" value="C2"/>
    <property type="match status" value="2"/>
</dbReference>
<proteinExistence type="predicted"/>
<dbReference type="InterPro" id="IPR045052">
    <property type="entry name" value="Copine"/>
</dbReference>
<dbReference type="PROSITE" id="PS50004">
    <property type="entry name" value="C2"/>
    <property type="match status" value="2"/>
</dbReference>
<dbReference type="GO" id="GO:0005544">
    <property type="term" value="F:calcium-dependent phospholipid binding"/>
    <property type="evidence" value="ECO:0007669"/>
    <property type="project" value="InterPro"/>
</dbReference>
<evidence type="ECO:0000313" key="2">
    <source>
        <dbReference type="EMBL" id="KAI7724453.1"/>
    </source>
</evidence>
<dbReference type="GO" id="GO:0071277">
    <property type="term" value="P:cellular response to calcium ion"/>
    <property type="evidence" value="ECO:0007669"/>
    <property type="project" value="TreeGrafter"/>
</dbReference>
<feature type="domain" description="C2" evidence="1">
    <location>
        <begin position="176"/>
        <end position="299"/>
    </location>
</feature>
<evidence type="ECO:0000313" key="3">
    <source>
        <dbReference type="Proteomes" id="UP001206925"/>
    </source>
</evidence>
<dbReference type="Pfam" id="PF07002">
    <property type="entry name" value="Copine"/>
    <property type="match status" value="1"/>
</dbReference>
<sequence length="422" mass="47467">MGNCLSSEGRNFAVGGSSNIPNTQVSNDVVDLFFRSRGILDSLLYTNFELSLSASNLRNRSVFSKSEPLVVVYTKEDGLWQELGRTEVVLNSPILQWITKIKVSYFFERVQTLLFRVYDVNTQFHGPEVKTIKLDDLQYLGECSCQLSQIVTNQRRSWTTDLEIIAESTMSTKPKKLGQLTVHAEDELISKTTVELTFKCSDLENRNLFFKSECFLIISKYVESGATIPICRTEVLKNILNPQWKPILLNMSQVGSKDSPLIIECFNFNRNGKHDLLGEAQTSLAELEKLSITLQGENLSVPIYVGKDRCSKVVKSQLFVIKFSECVHHNFLDYVAAGCEINFMVAIDFTASNGNPRMPDSLHYIDHSGRVNAYQKAVLDVLDVLQFYASNEEFTAWGFGGRPINGPVSHCFNLNGSSNKTT</sequence>
<dbReference type="Pfam" id="PF00168">
    <property type="entry name" value="C2"/>
    <property type="match status" value="2"/>
</dbReference>
<reference evidence="2" key="1">
    <citation type="submission" date="2022-06" db="EMBL/GenBank/DDBJ databases">
        <title>Uncovering the hologenomic basis of an extraordinary plant invasion.</title>
        <authorList>
            <person name="Bieker V.C."/>
            <person name="Martin M.D."/>
            <person name="Gilbert T."/>
            <person name="Hodgins K."/>
            <person name="Battlay P."/>
            <person name="Petersen B."/>
            <person name="Wilson J."/>
        </authorList>
    </citation>
    <scope>NUCLEOTIDE SEQUENCE</scope>
    <source>
        <strain evidence="2">AA19_3_7</strain>
        <tissue evidence="2">Leaf</tissue>
    </source>
</reference>
<gene>
    <name evidence="2" type="ORF">M8C21_025681</name>
</gene>
<dbReference type="AlphaFoldDB" id="A0AAD5G1Q0"/>
<organism evidence="2 3">
    <name type="scientific">Ambrosia artemisiifolia</name>
    <name type="common">Common ragweed</name>
    <dbReference type="NCBI Taxonomy" id="4212"/>
    <lineage>
        <taxon>Eukaryota</taxon>
        <taxon>Viridiplantae</taxon>
        <taxon>Streptophyta</taxon>
        <taxon>Embryophyta</taxon>
        <taxon>Tracheophyta</taxon>
        <taxon>Spermatophyta</taxon>
        <taxon>Magnoliopsida</taxon>
        <taxon>eudicotyledons</taxon>
        <taxon>Gunneridae</taxon>
        <taxon>Pentapetalae</taxon>
        <taxon>asterids</taxon>
        <taxon>campanulids</taxon>
        <taxon>Asterales</taxon>
        <taxon>Asteraceae</taxon>
        <taxon>Asteroideae</taxon>
        <taxon>Heliantheae alliance</taxon>
        <taxon>Heliantheae</taxon>
        <taxon>Ambrosia</taxon>
    </lineage>
</organism>
<evidence type="ECO:0000259" key="1">
    <source>
        <dbReference type="PROSITE" id="PS50004"/>
    </source>
</evidence>
<name>A0AAD5G1Q0_AMBAR</name>
<dbReference type="CDD" id="cd04047">
    <property type="entry name" value="C2B_Copine"/>
    <property type="match status" value="1"/>
</dbReference>
<dbReference type="Gene3D" id="2.60.40.150">
    <property type="entry name" value="C2 domain"/>
    <property type="match status" value="2"/>
</dbReference>
<accession>A0AAD5G1Q0</accession>
<dbReference type="InterPro" id="IPR035892">
    <property type="entry name" value="C2_domain_sf"/>
</dbReference>
<dbReference type="Proteomes" id="UP001206925">
    <property type="component" value="Unassembled WGS sequence"/>
</dbReference>
<dbReference type="SUPFAM" id="SSF49562">
    <property type="entry name" value="C2 domain (Calcium/lipid-binding domain, CaLB)"/>
    <property type="match status" value="2"/>
</dbReference>
<dbReference type="PANTHER" id="PTHR10857:SF106">
    <property type="entry name" value="C2 DOMAIN-CONTAINING PROTEIN"/>
    <property type="match status" value="1"/>
</dbReference>
<dbReference type="InterPro" id="IPR010734">
    <property type="entry name" value="Copine_C"/>
</dbReference>
<feature type="domain" description="C2" evidence="1">
    <location>
        <begin position="28"/>
        <end position="160"/>
    </location>
</feature>
<dbReference type="CDD" id="cd04048">
    <property type="entry name" value="C2A_Copine"/>
    <property type="match status" value="1"/>
</dbReference>
<comment type="caution">
    <text evidence="2">The sequence shown here is derived from an EMBL/GenBank/DDBJ whole genome shotgun (WGS) entry which is preliminary data.</text>
</comment>
<feature type="non-terminal residue" evidence="2">
    <location>
        <position position="1"/>
    </location>
</feature>
<keyword evidence="3" id="KW-1185">Reference proteome</keyword>